<protein>
    <submittedName>
        <fullName evidence="2">Uncharacterized protein</fullName>
    </submittedName>
</protein>
<accession>A0A1R2D496</accession>
<proteinExistence type="predicted"/>
<evidence type="ECO:0000313" key="3">
    <source>
        <dbReference type="Proteomes" id="UP000187209"/>
    </source>
</evidence>
<dbReference type="Proteomes" id="UP000187209">
    <property type="component" value="Unassembled WGS sequence"/>
</dbReference>
<sequence>MSASEKMLRMNKPRLSLKGFNPVLSPKSIQANNKNTLLAEAYKVSNYFGPIKSIDESDDMQDIKELIALISPKELFHIEKQKSTEKNPLSARGHYDTNKKTIPNNFLSPRLHPLCQKRTCKIRKYGMNNAKALPLPKIC</sequence>
<dbReference type="EMBL" id="MPUH01000004">
    <property type="protein sequence ID" value="OMJ96063.1"/>
    <property type="molecule type" value="Genomic_DNA"/>
</dbReference>
<evidence type="ECO:0000313" key="2">
    <source>
        <dbReference type="EMBL" id="OMJ96063.1"/>
    </source>
</evidence>
<name>A0A1R2D496_9CILI</name>
<organism evidence="2 3">
    <name type="scientific">Stentor coeruleus</name>
    <dbReference type="NCBI Taxonomy" id="5963"/>
    <lineage>
        <taxon>Eukaryota</taxon>
        <taxon>Sar</taxon>
        <taxon>Alveolata</taxon>
        <taxon>Ciliophora</taxon>
        <taxon>Postciliodesmatophora</taxon>
        <taxon>Heterotrichea</taxon>
        <taxon>Heterotrichida</taxon>
        <taxon>Stentoridae</taxon>
        <taxon>Stentor</taxon>
    </lineage>
</organism>
<evidence type="ECO:0000256" key="1">
    <source>
        <dbReference type="SAM" id="MobiDB-lite"/>
    </source>
</evidence>
<feature type="region of interest" description="Disordered" evidence="1">
    <location>
        <begin position="81"/>
        <end position="102"/>
    </location>
</feature>
<reference evidence="2 3" key="1">
    <citation type="submission" date="2016-11" db="EMBL/GenBank/DDBJ databases">
        <title>The macronuclear genome of Stentor coeruleus: a giant cell with tiny introns.</title>
        <authorList>
            <person name="Slabodnick M."/>
            <person name="Ruby J.G."/>
            <person name="Reiff S.B."/>
            <person name="Swart E.C."/>
            <person name="Gosai S."/>
            <person name="Prabakaran S."/>
            <person name="Witkowska E."/>
            <person name="Larue G.E."/>
            <person name="Fisher S."/>
            <person name="Freeman R.M."/>
            <person name="Gunawardena J."/>
            <person name="Chu W."/>
            <person name="Stover N.A."/>
            <person name="Gregory B.D."/>
            <person name="Nowacki M."/>
            <person name="Derisi J."/>
            <person name="Roy S.W."/>
            <person name="Marshall W.F."/>
            <person name="Sood P."/>
        </authorList>
    </citation>
    <scope>NUCLEOTIDE SEQUENCE [LARGE SCALE GENOMIC DNA]</scope>
    <source>
        <strain evidence="2">WM001</strain>
    </source>
</reference>
<keyword evidence="3" id="KW-1185">Reference proteome</keyword>
<gene>
    <name evidence="2" type="ORF">SteCoe_445</name>
</gene>
<dbReference type="AlphaFoldDB" id="A0A1R2D496"/>
<comment type="caution">
    <text evidence="2">The sequence shown here is derived from an EMBL/GenBank/DDBJ whole genome shotgun (WGS) entry which is preliminary data.</text>
</comment>